<dbReference type="PATRIC" id="fig|448.7.peg.1127"/>
<evidence type="ECO:0000259" key="3">
    <source>
        <dbReference type="Pfam" id="PF00425"/>
    </source>
</evidence>
<dbReference type="InterPro" id="IPR005801">
    <property type="entry name" value="ADC_synthase"/>
</dbReference>
<dbReference type="PRINTS" id="PR00095">
    <property type="entry name" value="ANTSNTHASEI"/>
</dbReference>
<dbReference type="Pfam" id="PF04715">
    <property type="entry name" value="Anth_synt_I_N"/>
    <property type="match status" value="1"/>
</dbReference>
<evidence type="ECO:0000256" key="2">
    <source>
        <dbReference type="ARBA" id="ARBA00022679"/>
    </source>
</evidence>
<evidence type="ECO:0000313" key="6">
    <source>
        <dbReference type="Proteomes" id="UP000054773"/>
    </source>
</evidence>
<proteinExistence type="predicted"/>
<evidence type="ECO:0000313" key="5">
    <source>
        <dbReference type="EMBL" id="KTC98019.1"/>
    </source>
</evidence>
<dbReference type="InterPro" id="IPR006805">
    <property type="entry name" value="Anth_synth_I_N"/>
</dbReference>
<dbReference type="EC" id="2.6.1.85" evidence="1"/>
<dbReference type="PANTHER" id="PTHR11236">
    <property type="entry name" value="AMINOBENZOATE/ANTHRANILATE SYNTHASE"/>
    <property type="match status" value="1"/>
</dbReference>
<name>A0A0W0TQR3_LEGER</name>
<dbReference type="InterPro" id="IPR019999">
    <property type="entry name" value="Anth_synth_I-like"/>
</dbReference>
<keyword evidence="2 5" id="KW-0808">Transferase</keyword>
<dbReference type="Pfam" id="PF00425">
    <property type="entry name" value="Chorismate_bind"/>
    <property type="match status" value="1"/>
</dbReference>
<reference evidence="5 6" key="1">
    <citation type="submission" date="2015-11" db="EMBL/GenBank/DDBJ databases">
        <title>Genomic analysis of 38 Legionella species identifies large and diverse effector repertoires.</title>
        <authorList>
            <person name="Burstein D."/>
            <person name="Amaro F."/>
            <person name="Zusman T."/>
            <person name="Lifshitz Z."/>
            <person name="Cohen O."/>
            <person name="Gilbert J.A."/>
            <person name="Pupko T."/>
            <person name="Shuman H.A."/>
            <person name="Segal G."/>
        </authorList>
    </citation>
    <scope>NUCLEOTIDE SEQUENCE [LARGE SCALE GENOMIC DNA]</scope>
    <source>
        <strain evidence="5 6">SE-32A-C8</strain>
    </source>
</reference>
<evidence type="ECO:0000259" key="4">
    <source>
        <dbReference type="Pfam" id="PF04715"/>
    </source>
</evidence>
<keyword evidence="5" id="KW-0032">Aminotransferase</keyword>
<evidence type="ECO:0000256" key="1">
    <source>
        <dbReference type="ARBA" id="ARBA00013139"/>
    </source>
</evidence>
<dbReference type="AlphaFoldDB" id="A0A0W0TQR3"/>
<dbReference type="Gene3D" id="3.60.120.10">
    <property type="entry name" value="Anthranilate synthase"/>
    <property type="match status" value="1"/>
</dbReference>
<protein>
    <recommendedName>
        <fullName evidence="1">aminodeoxychorismate synthase</fullName>
        <ecNumber evidence="1">2.6.1.85</ecNumber>
    </recommendedName>
</protein>
<dbReference type="SUPFAM" id="SSF56322">
    <property type="entry name" value="ADC synthase"/>
    <property type="match status" value="1"/>
</dbReference>
<dbReference type="NCBIfam" id="TIGR00553">
    <property type="entry name" value="pabB"/>
    <property type="match status" value="1"/>
</dbReference>
<dbReference type="Proteomes" id="UP000054773">
    <property type="component" value="Unassembled WGS sequence"/>
</dbReference>
<sequence length="443" mass="49616">MLTDYTLIHLPYSTDLIDNYQALLDLPGFALLESVDRIRGRYDILTACPYDTLVMRTADDLHWFVERFKAALPSRSLPLNLPFQGGALGFFSYDLGCALMGIPVEQPSSLPGTKPLAALGFYDWAIITDHQQKTVQLFAANSQPATRALLTEVLSRWHHPSSGRYPAKISPFIPLITREQYRTAFTRIQQALQEGRCYQANYTQPFLARYEGRSWDLYTRIRHNNPVPFAAYLKTCEGDIVSFSPERFMKMENGALLASPIKGTERRSPDPAIDEHYKNRLLASEKNRAENVMIVDMMRNDFSKIAKPGTVNVSHLCDLQSFAAVHHLVSDVEAQCREGVSPVDAFLSCFPGASITGAPKRESMRVIAEQEHFRRGVYCGSIGYFSAHGRLDTNIAIRTLLTGQQQVSLSAGGGIVIDSNCEEEYQECFTKIAAISRELEKNG</sequence>
<dbReference type="STRING" id="448.Lery_1073"/>
<dbReference type="GO" id="GO:0046820">
    <property type="term" value="F:4-amino-4-deoxychorismate synthase activity"/>
    <property type="evidence" value="ECO:0007669"/>
    <property type="project" value="UniProtKB-EC"/>
</dbReference>
<feature type="domain" description="Anthranilate synthase component I N-terminal" evidence="4">
    <location>
        <begin position="20"/>
        <end position="136"/>
    </location>
</feature>
<dbReference type="InterPro" id="IPR015890">
    <property type="entry name" value="Chorismate_C"/>
</dbReference>
<dbReference type="GO" id="GO:0009396">
    <property type="term" value="P:folic acid-containing compound biosynthetic process"/>
    <property type="evidence" value="ECO:0007669"/>
    <property type="project" value="InterPro"/>
</dbReference>
<gene>
    <name evidence="5" type="primary">pabB</name>
    <name evidence="5" type="ORF">Lery_1073</name>
</gene>
<dbReference type="EMBL" id="LNYA01000023">
    <property type="protein sequence ID" value="KTC98019.1"/>
    <property type="molecule type" value="Genomic_DNA"/>
</dbReference>
<comment type="caution">
    <text evidence="5">The sequence shown here is derived from an EMBL/GenBank/DDBJ whole genome shotgun (WGS) entry which is preliminary data.</text>
</comment>
<keyword evidence="6" id="KW-1185">Reference proteome</keyword>
<dbReference type="PANTHER" id="PTHR11236:SF50">
    <property type="entry name" value="AMINODEOXYCHORISMATE SYNTHASE COMPONENT 1"/>
    <property type="match status" value="1"/>
</dbReference>
<dbReference type="InterPro" id="IPR005802">
    <property type="entry name" value="ADC_synth_comp_1"/>
</dbReference>
<dbReference type="GO" id="GO:0000162">
    <property type="term" value="P:L-tryptophan biosynthetic process"/>
    <property type="evidence" value="ECO:0007669"/>
    <property type="project" value="TreeGrafter"/>
</dbReference>
<feature type="domain" description="Chorismate-utilising enzyme C-terminal" evidence="3">
    <location>
        <begin position="178"/>
        <end position="431"/>
    </location>
</feature>
<organism evidence="5 6">
    <name type="scientific">Legionella erythra</name>
    <dbReference type="NCBI Taxonomy" id="448"/>
    <lineage>
        <taxon>Bacteria</taxon>
        <taxon>Pseudomonadati</taxon>
        <taxon>Pseudomonadota</taxon>
        <taxon>Gammaproteobacteria</taxon>
        <taxon>Legionellales</taxon>
        <taxon>Legionellaceae</taxon>
        <taxon>Legionella</taxon>
    </lineage>
</organism>
<accession>A0A0W0TQR3</accession>